<dbReference type="AlphaFoldDB" id="A0AAD3HHN5"/>
<evidence type="ECO:0000313" key="2">
    <source>
        <dbReference type="EMBL" id="GFR41689.1"/>
    </source>
</evidence>
<accession>A0AAD3HHN5</accession>
<organism evidence="2 3">
    <name type="scientific">Astrephomene gubernaculifera</name>
    <dbReference type="NCBI Taxonomy" id="47775"/>
    <lineage>
        <taxon>Eukaryota</taxon>
        <taxon>Viridiplantae</taxon>
        <taxon>Chlorophyta</taxon>
        <taxon>core chlorophytes</taxon>
        <taxon>Chlorophyceae</taxon>
        <taxon>CS clade</taxon>
        <taxon>Chlamydomonadales</taxon>
        <taxon>Astrephomenaceae</taxon>
        <taxon>Astrephomene</taxon>
    </lineage>
</organism>
<feature type="region of interest" description="Disordered" evidence="1">
    <location>
        <begin position="154"/>
        <end position="200"/>
    </location>
</feature>
<feature type="non-terminal residue" evidence="2">
    <location>
        <position position="762"/>
    </location>
</feature>
<feature type="compositionally biased region" description="Polar residues" evidence="1">
    <location>
        <begin position="187"/>
        <end position="196"/>
    </location>
</feature>
<dbReference type="Proteomes" id="UP001054857">
    <property type="component" value="Unassembled WGS sequence"/>
</dbReference>
<comment type="caution">
    <text evidence="2">The sequence shown here is derived from an EMBL/GenBank/DDBJ whole genome shotgun (WGS) entry which is preliminary data.</text>
</comment>
<feature type="non-terminal residue" evidence="2">
    <location>
        <position position="1"/>
    </location>
</feature>
<feature type="region of interest" description="Disordered" evidence="1">
    <location>
        <begin position="114"/>
        <end position="133"/>
    </location>
</feature>
<evidence type="ECO:0000313" key="3">
    <source>
        <dbReference type="Proteomes" id="UP001054857"/>
    </source>
</evidence>
<feature type="region of interest" description="Disordered" evidence="1">
    <location>
        <begin position="515"/>
        <end position="548"/>
    </location>
</feature>
<dbReference type="EMBL" id="BMAR01000002">
    <property type="protein sequence ID" value="GFR41689.1"/>
    <property type="molecule type" value="Genomic_DNA"/>
</dbReference>
<keyword evidence="3" id="KW-1185">Reference proteome</keyword>
<gene>
    <name evidence="2" type="ORF">Agub_g2436</name>
</gene>
<name>A0AAD3HHN5_9CHLO</name>
<proteinExistence type="predicted"/>
<feature type="compositionally biased region" description="Polar residues" evidence="1">
    <location>
        <begin position="524"/>
        <end position="540"/>
    </location>
</feature>
<sequence>TRCVAALAGRTTARPLTCTSASLAVAGSAAGGRPLECGSLPPAADALPSAIASLAPAARARTQPTVPMPHTQLRPCAAAGVGAASGGGGARTLQRKASLNAWCRTRALKFSNSMNNRSSLEREATQDTPTSPDAAPAALGCCVAAAATAHLATQRPATADGSSESSRAGSMPIGQRRLSQDVRQLGKCSTSSSKLSARSVGPYVGTGSTAADLMMPPSLSALKSVSGSMIATLGTAASTASRASRTGSMQPFGAAAAATATTARASTPATAAAAVMLQYRPSVVICMGAAKGAATATANPVVHRASTCSTLHSHCGFPAANPAVPHASTLRPSSLRPSTATSGTLLQAALAATATTAGNSSSCAGVGAAAARARTQPHRLSEPAYRGAMPAGAAAAAVAFAAATTAASRAGIAASGPATAAGMVAASAGMPSTRAATAGNYMQMYTSAAANNGSNTRVRSLDSDGLQLTPGSFSSSVWYPSCEGRSGGFAGLGSGLMTETDSLLDAFSPLGMPCSPPAAYNAPQVPSQSTAMQHQQQRQTSKPRRRQRGLDTLNKLLALGNLWGAPAPAATPEAGSAVAAAEAAASWCLNGDAHAGGDGDGFQQQSAAATAATAAAAVSCCCSSNAPPATANSASRGFAIPAATAALPSSSSYIQSGGIGGGPSCAMPRAGVTAAAGPADQVLEEAWDAGAGLVGVSAADIIAQDEEELSAADDADDALSSRQGRGTLLGYVLDRGSVCGSAGVQVASTLSLGDPWVSAMAR</sequence>
<evidence type="ECO:0000256" key="1">
    <source>
        <dbReference type="SAM" id="MobiDB-lite"/>
    </source>
</evidence>
<reference evidence="2 3" key="1">
    <citation type="journal article" date="2021" name="Sci. Rep.">
        <title>Genome sequencing of the multicellular alga Astrephomene provides insights into convergent evolution of germ-soma differentiation.</title>
        <authorList>
            <person name="Yamashita S."/>
            <person name="Yamamoto K."/>
            <person name="Matsuzaki R."/>
            <person name="Suzuki S."/>
            <person name="Yamaguchi H."/>
            <person name="Hirooka S."/>
            <person name="Minakuchi Y."/>
            <person name="Miyagishima S."/>
            <person name="Kawachi M."/>
            <person name="Toyoda A."/>
            <person name="Nozaki H."/>
        </authorList>
    </citation>
    <scope>NUCLEOTIDE SEQUENCE [LARGE SCALE GENOMIC DNA]</scope>
    <source>
        <strain evidence="2 3">NIES-4017</strain>
    </source>
</reference>
<protein>
    <submittedName>
        <fullName evidence="2">Uncharacterized protein</fullName>
    </submittedName>
</protein>